<reference evidence="13" key="1">
    <citation type="submission" date="2015-08" db="EMBL/GenBank/DDBJ databases">
        <authorList>
            <person name="Babu N.S."/>
            <person name="Beckwith C.J."/>
            <person name="Beseler K.G."/>
            <person name="Brison A."/>
            <person name="Carone J.V."/>
            <person name="Caskin T.P."/>
            <person name="Diamond M."/>
            <person name="Durham M.E."/>
            <person name="Foxe J.M."/>
            <person name="Go M."/>
            <person name="Henderson B.A."/>
            <person name="Jones I.B."/>
            <person name="McGettigan J.A."/>
            <person name="Micheletti S.J."/>
            <person name="Nasrallah M.E."/>
            <person name="Ortiz D."/>
            <person name="Piller C.R."/>
            <person name="Privatt S.R."/>
            <person name="Schneider S.L."/>
            <person name="Sharp S."/>
            <person name="Smith T.C."/>
            <person name="Stanton J.D."/>
            <person name="Ullery H.E."/>
            <person name="Wilson R.J."/>
            <person name="Serrano M.G."/>
            <person name="Buck G."/>
            <person name="Lee V."/>
            <person name="Wang Y."/>
            <person name="Carvalho R."/>
            <person name="Voegtly L."/>
            <person name="Shi R."/>
            <person name="Duckworth R."/>
            <person name="Johnson A."/>
            <person name="Loviza R."/>
            <person name="Walstead R."/>
            <person name="Shah Z."/>
            <person name="Kiflezghi M."/>
            <person name="Wade K."/>
            <person name="Ball S.L."/>
            <person name="Bradley K.W."/>
            <person name="Asai D.J."/>
            <person name="Bowman C.A."/>
            <person name="Russell D.A."/>
            <person name="Pope W.H."/>
            <person name="Jacobs-Sera D."/>
            <person name="Hendrix R.W."/>
            <person name="Hatfull G.F."/>
        </authorList>
    </citation>
    <scope>NUCLEOTIDE SEQUENCE [LARGE SCALE GENOMIC DNA]</scope>
    <source>
        <strain evidence="13">JCM 19170</strain>
    </source>
</reference>
<dbReference type="SUPFAM" id="SSF52540">
    <property type="entry name" value="P-loop containing nucleoside triphosphate hydrolases"/>
    <property type="match status" value="1"/>
</dbReference>
<dbReference type="InterPro" id="IPR003593">
    <property type="entry name" value="AAA+_ATPase"/>
</dbReference>
<evidence type="ECO:0000256" key="5">
    <source>
        <dbReference type="ARBA" id="ARBA00022741"/>
    </source>
</evidence>
<dbReference type="Gene3D" id="3.40.50.300">
    <property type="entry name" value="P-loop containing nucleotide triphosphate hydrolases"/>
    <property type="match status" value="1"/>
</dbReference>
<dbReference type="AlphaFoldDB" id="A0A0K6ISQ2"/>
<dbReference type="InterPro" id="IPR017871">
    <property type="entry name" value="ABC_transporter-like_CS"/>
</dbReference>
<dbReference type="Gene3D" id="2.40.50.100">
    <property type="match status" value="1"/>
</dbReference>
<accession>A0A0K6ISQ2</accession>
<dbReference type="EMBL" id="CYHH01000003">
    <property type="protein sequence ID" value="CUB06136.1"/>
    <property type="molecule type" value="Genomic_DNA"/>
</dbReference>
<keyword evidence="1" id="KW-0813">Transport</keyword>
<dbReference type="SMART" id="SM00382">
    <property type="entry name" value="AAA"/>
    <property type="match status" value="1"/>
</dbReference>
<dbReference type="InterPro" id="IPR008995">
    <property type="entry name" value="Mo/tungstate-bd_C_term_dom"/>
</dbReference>
<keyword evidence="4" id="KW-0997">Cell inner membrane</keyword>
<keyword evidence="7" id="KW-1278">Translocase</keyword>
<dbReference type="GO" id="GO:0005524">
    <property type="term" value="F:ATP binding"/>
    <property type="evidence" value="ECO:0007669"/>
    <property type="project" value="UniProtKB-KW"/>
</dbReference>
<keyword evidence="8" id="KW-0472">Membrane</keyword>
<dbReference type="Proteomes" id="UP000182108">
    <property type="component" value="Unassembled WGS sequence"/>
</dbReference>
<proteinExistence type="predicted"/>
<gene>
    <name evidence="12" type="ORF">Ga0061068_1037</name>
</gene>
<organism evidence="12 13">
    <name type="scientific">Tepidiphilus thermophilus</name>
    <dbReference type="NCBI Taxonomy" id="876478"/>
    <lineage>
        <taxon>Bacteria</taxon>
        <taxon>Pseudomonadati</taxon>
        <taxon>Pseudomonadota</taxon>
        <taxon>Hydrogenophilia</taxon>
        <taxon>Hydrogenophilales</taxon>
        <taxon>Hydrogenophilaceae</taxon>
        <taxon>Tepidiphilus</taxon>
    </lineage>
</organism>
<sequence>MDAAHLRPGADARIEACFRFAYPGFTLEVELDLPGRGVTALFGPSGSGKTSLLRALAGLDRHREGYVRVNGALWQDDVRFVPPHRRAIGYVFQESNLFAHLDVAGNLRFGWRRIPPSERRIAFEEAVELLGLAPLLTRLPARLSGGERQRVAIARALLTSPRLLLLDEPLASLDRERKAEILPYLAQVKRTLDIPMLYVSHAPEEVGRLADHLVLLEGGRVRASGPLQETLARLDLPLACDEDAAVVIEGAVVDHDATYALLTVEFEGGTLLVPHRQEPPGTKIRLQVRARDVSLALTEHADSSLLNRLPAVVQEVRALDAAHALVRLQVGPTPLLARITRRSAEALGVRPGTRLWAQIKAVAVLS</sequence>
<protein>
    <submittedName>
        <fullName evidence="12">Molybdenum ABC transporter, ATP-binding protein</fullName>
    </submittedName>
</protein>
<dbReference type="NCBIfam" id="TIGR02142">
    <property type="entry name" value="modC_ABC"/>
    <property type="match status" value="1"/>
</dbReference>
<dbReference type="SUPFAM" id="SSF50331">
    <property type="entry name" value="MOP-like"/>
    <property type="match status" value="1"/>
</dbReference>
<dbReference type="InterPro" id="IPR004606">
    <property type="entry name" value="Mop_domain"/>
</dbReference>
<dbReference type="PANTHER" id="PTHR43514:SF10">
    <property type="entry name" value="MOLYBDENUM IMPORT ATP-BINDING PROTEIN MODC 2"/>
    <property type="match status" value="1"/>
</dbReference>
<dbReference type="InterPro" id="IPR011868">
    <property type="entry name" value="ModC_ABC_ATP-bd"/>
</dbReference>
<evidence type="ECO:0000256" key="8">
    <source>
        <dbReference type="ARBA" id="ARBA00023136"/>
    </source>
</evidence>
<dbReference type="PROSITE" id="PS00211">
    <property type="entry name" value="ABC_TRANSPORTER_1"/>
    <property type="match status" value="1"/>
</dbReference>
<evidence type="ECO:0000256" key="4">
    <source>
        <dbReference type="ARBA" id="ARBA00022519"/>
    </source>
</evidence>
<evidence type="ECO:0000313" key="12">
    <source>
        <dbReference type="EMBL" id="CUB06136.1"/>
    </source>
</evidence>
<feature type="domain" description="Mop" evidence="11">
    <location>
        <begin position="302"/>
        <end position="366"/>
    </location>
</feature>
<dbReference type="Pfam" id="PF00005">
    <property type="entry name" value="ABC_tran"/>
    <property type="match status" value="1"/>
</dbReference>
<evidence type="ECO:0000256" key="3">
    <source>
        <dbReference type="ARBA" id="ARBA00022505"/>
    </source>
</evidence>
<dbReference type="GO" id="GO:0016887">
    <property type="term" value="F:ATP hydrolysis activity"/>
    <property type="evidence" value="ECO:0007669"/>
    <property type="project" value="InterPro"/>
</dbReference>
<name>A0A0K6ISQ2_9PROT</name>
<dbReference type="InterPro" id="IPR027417">
    <property type="entry name" value="P-loop_NTPase"/>
</dbReference>
<evidence type="ECO:0000256" key="6">
    <source>
        <dbReference type="ARBA" id="ARBA00022840"/>
    </source>
</evidence>
<evidence type="ECO:0000256" key="9">
    <source>
        <dbReference type="PROSITE-ProRule" id="PRU01213"/>
    </source>
</evidence>
<evidence type="ECO:0000256" key="7">
    <source>
        <dbReference type="ARBA" id="ARBA00022967"/>
    </source>
</evidence>
<dbReference type="InterPro" id="IPR003439">
    <property type="entry name" value="ABC_transporter-like_ATP-bd"/>
</dbReference>
<keyword evidence="6 12" id="KW-0067">ATP-binding</keyword>
<evidence type="ECO:0000259" key="11">
    <source>
        <dbReference type="PROSITE" id="PS51866"/>
    </source>
</evidence>
<dbReference type="GO" id="GO:0015098">
    <property type="term" value="F:molybdate ion transmembrane transporter activity"/>
    <property type="evidence" value="ECO:0007669"/>
    <property type="project" value="InterPro"/>
</dbReference>
<keyword evidence="13" id="KW-1185">Reference proteome</keyword>
<keyword evidence="5" id="KW-0547">Nucleotide-binding</keyword>
<dbReference type="RefSeq" id="WP_055422992.1">
    <property type="nucleotide sequence ID" value="NZ_CYHH01000003.1"/>
</dbReference>
<dbReference type="GO" id="GO:0016020">
    <property type="term" value="C:membrane"/>
    <property type="evidence" value="ECO:0007669"/>
    <property type="project" value="InterPro"/>
</dbReference>
<evidence type="ECO:0000313" key="13">
    <source>
        <dbReference type="Proteomes" id="UP000182108"/>
    </source>
</evidence>
<dbReference type="InterPro" id="IPR050334">
    <property type="entry name" value="Molybdenum_import_ModC"/>
</dbReference>
<dbReference type="PANTHER" id="PTHR43514">
    <property type="entry name" value="ABC TRANSPORTER I FAMILY MEMBER 10"/>
    <property type="match status" value="1"/>
</dbReference>
<feature type="domain" description="ABC transporter" evidence="10">
    <location>
        <begin position="6"/>
        <end position="243"/>
    </location>
</feature>
<dbReference type="GO" id="GO:0140359">
    <property type="term" value="F:ABC-type transporter activity"/>
    <property type="evidence" value="ECO:0007669"/>
    <property type="project" value="InterPro"/>
</dbReference>
<dbReference type="PROSITE" id="PS50893">
    <property type="entry name" value="ABC_TRANSPORTER_2"/>
    <property type="match status" value="1"/>
</dbReference>
<keyword evidence="3 9" id="KW-0500">Molybdenum</keyword>
<evidence type="ECO:0000256" key="2">
    <source>
        <dbReference type="ARBA" id="ARBA00022475"/>
    </source>
</evidence>
<dbReference type="Pfam" id="PF03459">
    <property type="entry name" value="TOBE"/>
    <property type="match status" value="1"/>
</dbReference>
<dbReference type="OrthoDB" id="5298774at2"/>
<dbReference type="PROSITE" id="PS51866">
    <property type="entry name" value="MOP"/>
    <property type="match status" value="1"/>
</dbReference>
<dbReference type="InterPro" id="IPR005116">
    <property type="entry name" value="Transp-assoc_OB_typ1"/>
</dbReference>
<evidence type="ECO:0000259" key="10">
    <source>
        <dbReference type="PROSITE" id="PS50893"/>
    </source>
</evidence>
<evidence type="ECO:0000256" key="1">
    <source>
        <dbReference type="ARBA" id="ARBA00022448"/>
    </source>
</evidence>
<keyword evidence="2" id="KW-1003">Cell membrane</keyword>